<organism evidence="1">
    <name type="scientific">Rhodymenia pseudopalmata</name>
    <name type="common">Red alga</name>
    <dbReference type="NCBI Taxonomy" id="31502"/>
    <lineage>
        <taxon>Eukaryota</taxon>
        <taxon>Rhodophyta</taxon>
        <taxon>Florideophyceae</taxon>
        <taxon>Rhodymeniophycidae</taxon>
        <taxon>Rhodymeniales</taxon>
        <taxon>Rhodymeniaceae</taxon>
        <taxon>Rhodymenia</taxon>
    </lineage>
</organism>
<proteinExistence type="predicted"/>
<name>V9NGC0_RHOPU</name>
<dbReference type="GeneID" id="18129130"/>
<dbReference type="RefSeq" id="YP_008994226.1">
    <property type="nucleotide sequence ID" value="NC_023252.1"/>
</dbReference>
<reference evidence="1" key="1">
    <citation type="journal article" date="2014" name="Mitochondrial DNA">
        <title>Complete mitochondrial genome of sublittoral macroalga Rhodymenia pseudopalmata (Rhodymeniales, Rhodophyta).</title>
        <authorList>
            <person name="Kim K.M."/>
            <person name="Yang E.C."/>
            <person name="Yi G."/>
            <person name="Yoon H.S."/>
        </authorList>
    </citation>
    <scope>NUCLEOTIDE SEQUENCE</scope>
</reference>
<keyword evidence="1" id="KW-0496">Mitochondrion</keyword>
<evidence type="ECO:0000313" key="1">
    <source>
        <dbReference type="EMBL" id="AGO19278.1"/>
    </source>
</evidence>
<gene>
    <name evidence="1" type="ORF">Rhody.mt.35</name>
</gene>
<dbReference type="EMBL" id="KC875852">
    <property type="protein sequence ID" value="AGO19278.1"/>
    <property type="molecule type" value="Genomic_DNA"/>
</dbReference>
<dbReference type="AlphaFoldDB" id="V9NGC0"/>
<accession>V9NGC0</accession>
<protein>
    <submittedName>
        <fullName evidence="1">Uncharacterized protein</fullName>
    </submittedName>
</protein>
<geneLocation type="mitochondrion" evidence="1"/>
<sequence>MKIARLKSYSKHVSIFDSLDKNPRFNNFFKSKSIQIKILPADKRFKIVSNESLLKHILIMEFFSGQKTKIQNPRTNFSKPLIFYLTCRGIQKYKFLDICLNSLLLSDKILNLQNFSLSWEIDFFISSKIVNKLYLIRKPVTGSIFSSQ</sequence>